<dbReference type="RefSeq" id="WP_272733799.1">
    <property type="nucleotide sequence ID" value="NZ_JAOURS010000435.1"/>
</dbReference>
<dbReference type="EMBL" id="JAOURS010000435">
    <property type="protein sequence ID" value="MDC6641881.1"/>
    <property type="molecule type" value="Genomic_DNA"/>
</dbReference>
<dbReference type="InterPro" id="IPR010344">
    <property type="entry name" value="YbjH"/>
</dbReference>
<evidence type="ECO:0000256" key="1">
    <source>
        <dbReference type="SAM" id="MobiDB-lite"/>
    </source>
</evidence>
<protein>
    <submittedName>
        <fullName evidence="2">YjbH domain-containing protein</fullName>
    </submittedName>
</protein>
<name>A0A9X3YH40_9ENTR</name>
<gene>
    <name evidence="2" type="ORF">OEZ79_27355</name>
</gene>
<dbReference type="AlphaFoldDB" id="A0A9X3YH40"/>
<proteinExistence type="predicted"/>
<sequence>DFDQLFDFRDYEVTAGHVSAYYEFTQGFTAQPGGGPGRAGDPRPAGAPARRFGEGRQTGGSAHKAGLAGGEFRGGSFDKGVTLSVPLGWATGQASRDRVSTNIRSLSRDGGSRVNVNGRLYD</sequence>
<feature type="non-terminal residue" evidence="2">
    <location>
        <position position="1"/>
    </location>
</feature>
<reference evidence="2" key="1">
    <citation type="journal article" date="2023" name="Genes Genomics">
        <title>Genomic insights of Leclercia adecarboxylata strains linked to an outbreak in public hospitals in Mexico.</title>
        <authorList>
            <person name="Barrios-Villa E."/>
            <person name="Pacheco-Flores B."/>
            <person name="Lozano-Zarain P."/>
            <person name="Del Campo-Ortega R."/>
            <person name="de Jesus Ascencio-Montiel I."/>
            <person name="Gonzalez-Leon M."/>
            <person name="Camorlinga-Ponce M."/>
            <person name="Gaytan Cervantes F.J."/>
            <person name="Gonzalez Torres C."/>
            <person name="Aguilar E."/>
            <person name="Gonzalez Ibarra J."/>
            <person name="Torres Lopez F.J."/>
            <person name="Rosas-Vargas H."/>
            <person name="Gonzalez-Bonilla C.R."/>
            <person name="Del Carmen Rocha-Gracia R."/>
        </authorList>
    </citation>
    <scope>NUCLEOTIDE SEQUENCE</scope>
    <source>
        <strain evidence="2">Lac40</strain>
    </source>
</reference>
<evidence type="ECO:0000313" key="2">
    <source>
        <dbReference type="EMBL" id="MDC6641881.1"/>
    </source>
</evidence>
<evidence type="ECO:0000313" key="3">
    <source>
        <dbReference type="Proteomes" id="UP001149314"/>
    </source>
</evidence>
<feature type="region of interest" description="Disordered" evidence="1">
    <location>
        <begin position="92"/>
        <end position="122"/>
    </location>
</feature>
<feature type="region of interest" description="Disordered" evidence="1">
    <location>
        <begin position="29"/>
        <end position="67"/>
    </location>
</feature>
<accession>A0A9X3YH40</accession>
<comment type="caution">
    <text evidence="2">The sequence shown here is derived from an EMBL/GenBank/DDBJ whole genome shotgun (WGS) entry which is preliminary data.</text>
</comment>
<feature type="non-terminal residue" evidence="2">
    <location>
        <position position="122"/>
    </location>
</feature>
<organism evidence="2 3">
    <name type="scientific">Leclercia adecarboxylata</name>
    <dbReference type="NCBI Taxonomy" id="83655"/>
    <lineage>
        <taxon>Bacteria</taxon>
        <taxon>Pseudomonadati</taxon>
        <taxon>Pseudomonadota</taxon>
        <taxon>Gammaproteobacteria</taxon>
        <taxon>Enterobacterales</taxon>
        <taxon>Enterobacteriaceae</taxon>
        <taxon>Leclercia</taxon>
    </lineage>
</organism>
<dbReference type="Proteomes" id="UP001149314">
    <property type="component" value="Unassembled WGS sequence"/>
</dbReference>
<dbReference type="Pfam" id="PF06082">
    <property type="entry name" value="YjbH"/>
    <property type="match status" value="1"/>
</dbReference>